<name>A0A285JWG5_9ACTN</name>
<dbReference type="InterPro" id="IPR036390">
    <property type="entry name" value="WH_DNA-bd_sf"/>
</dbReference>
<dbReference type="Proteomes" id="UP000219612">
    <property type="component" value="Unassembled WGS sequence"/>
</dbReference>
<dbReference type="GO" id="GO:0006950">
    <property type="term" value="P:response to stress"/>
    <property type="evidence" value="ECO:0007669"/>
    <property type="project" value="TreeGrafter"/>
</dbReference>
<dbReference type="OrthoDB" id="3178168at2"/>
<organism evidence="2 3">
    <name type="scientific">Paractinoplanes atraurantiacus</name>
    <dbReference type="NCBI Taxonomy" id="1036182"/>
    <lineage>
        <taxon>Bacteria</taxon>
        <taxon>Bacillati</taxon>
        <taxon>Actinomycetota</taxon>
        <taxon>Actinomycetes</taxon>
        <taxon>Micromonosporales</taxon>
        <taxon>Micromonosporaceae</taxon>
        <taxon>Paractinoplanes</taxon>
    </lineage>
</organism>
<proteinExistence type="predicted"/>
<feature type="domain" description="HTH marR-type" evidence="1">
    <location>
        <begin position="27"/>
        <end position="159"/>
    </location>
</feature>
<dbReference type="AlphaFoldDB" id="A0A285JWG5"/>
<gene>
    <name evidence="2" type="ORF">SAMN05421748_12712</name>
</gene>
<dbReference type="GO" id="GO:0003677">
    <property type="term" value="F:DNA binding"/>
    <property type="evidence" value="ECO:0007669"/>
    <property type="project" value="UniProtKB-KW"/>
</dbReference>
<dbReference type="InterPro" id="IPR036388">
    <property type="entry name" value="WH-like_DNA-bd_sf"/>
</dbReference>
<keyword evidence="3" id="KW-1185">Reference proteome</keyword>
<dbReference type="Gene3D" id="1.10.10.10">
    <property type="entry name" value="Winged helix-like DNA-binding domain superfamily/Winged helix DNA-binding domain"/>
    <property type="match status" value="1"/>
</dbReference>
<dbReference type="SUPFAM" id="SSF46785">
    <property type="entry name" value="Winged helix' DNA-binding domain"/>
    <property type="match status" value="1"/>
</dbReference>
<evidence type="ECO:0000313" key="2">
    <source>
        <dbReference type="EMBL" id="SNY64655.1"/>
    </source>
</evidence>
<protein>
    <submittedName>
        <fullName evidence="2">DNA-binding transcriptional regulator, MarR family</fullName>
    </submittedName>
</protein>
<sequence length="171" mass="19346">MADNWLPQRQGPRAAAPALSAEEIAFLDAFLSAAVTVQRNLDSDLKCEQNRTLSEYITLRRLGDAPDRRMRINELAATAFLSLSRMSRIVEKLEQQGLVTREQVPDDRRGWNAVLTEAGIEWLRRGDRAYAASVHRHVLDQLDRRDLPALTSVARVLANLPDRKPSFMRVA</sequence>
<dbReference type="InterPro" id="IPR039422">
    <property type="entry name" value="MarR/SlyA-like"/>
</dbReference>
<evidence type="ECO:0000259" key="1">
    <source>
        <dbReference type="PROSITE" id="PS50995"/>
    </source>
</evidence>
<dbReference type="GO" id="GO:0003700">
    <property type="term" value="F:DNA-binding transcription factor activity"/>
    <property type="evidence" value="ECO:0007669"/>
    <property type="project" value="InterPro"/>
</dbReference>
<accession>A0A285JWG5</accession>
<dbReference type="PROSITE" id="PS50995">
    <property type="entry name" value="HTH_MARR_2"/>
    <property type="match status" value="1"/>
</dbReference>
<evidence type="ECO:0000313" key="3">
    <source>
        <dbReference type="Proteomes" id="UP000219612"/>
    </source>
</evidence>
<dbReference type="EMBL" id="OBDY01000027">
    <property type="protein sequence ID" value="SNY64655.1"/>
    <property type="molecule type" value="Genomic_DNA"/>
</dbReference>
<dbReference type="RefSeq" id="WP_097327147.1">
    <property type="nucleotide sequence ID" value="NZ_OBDY01000027.1"/>
</dbReference>
<reference evidence="2 3" key="1">
    <citation type="submission" date="2017-09" db="EMBL/GenBank/DDBJ databases">
        <authorList>
            <person name="Ehlers B."/>
            <person name="Leendertz F.H."/>
        </authorList>
    </citation>
    <scope>NUCLEOTIDE SEQUENCE [LARGE SCALE GENOMIC DNA]</scope>
    <source>
        <strain evidence="2 3">CGMCC 4.6857</strain>
    </source>
</reference>
<dbReference type="SMART" id="SM00347">
    <property type="entry name" value="HTH_MARR"/>
    <property type="match status" value="1"/>
</dbReference>
<dbReference type="PANTHER" id="PTHR33164">
    <property type="entry name" value="TRANSCRIPTIONAL REGULATOR, MARR FAMILY"/>
    <property type="match status" value="1"/>
</dbReference>
<dbReference type="InterPro" id="IPR000835">
    <property type="entry name" value="HTH_MarR-typ"/>
</dbReference>
<dbReference type="PANTHER" id="PTHR33164:SF99">
    <property type="entry name" value="MARR FAMILY REGULATORY PROTEIN"/>
    <property type="match status" value="1"/>
</dbReference>
<dbReference type="Pfam" id="PF12802">
    <property type="entry name" value="MarR_2"/>
    <property type="match status" value="1"/>
</dbReference>
<keyword evidence="2" id="KW-0238">DNA-binding</keyword>